<dbReference type="Pfam" id="PF19029">
    <property type="entry name" value="DUF883_C"/>
    <property type="match status" value="1"/>
</dbReference>
<dbReference type="PANTHER" id="PTHR35893:SF3">
    <property type="entry name" value="INNER MEMBRANE PROTEIN"/>
    <property type="match status" value="1"/>
</dbReference>
<evidence type="ECO:0000259" key="1">
    <source>
        <dbReference type="Pfam" id="PF19029"/>
    </source>
</evidence>
<feature type="domain" description="DUF883" evidence="1">
    <location>
        <begin position="83"/>
        <end position="111"/>
    </location>
</feature>
<accession>A0A6L8MI18</accession>
<evidence type="ECO:0000313" key="2">
    <source>
        <dbReference type="EMBL" id="MYM81406.1"/>
    </source>
</evidence>
<dbReference type="InterPro" id="IPR043605">
    <property type="entry name" value="DUF883_C"/>
</dbReference>
<gene>
    <name evidence="2" type="ORF">GTP44_05465</name>
</gene>
<dbReference type="GO" id="GO:0043022">
    <property type="term" value="F:ribosome binding"/>
    <property type="evidence" value="ECO:0007669"/>
    <property type="project" value="InterPro"/>
</dbReference>
<dbReference type="RefSeq" id="WP_161018630.1">
    <property type="nucleotide sequence ID" value="NZ_WWCP01000003.1"/>
</dbReference>
<protein>
    <submittedName>
        <fullName evidence="2">DUF883 family protein</fullName>
    </submittedName>
</protein>
<organism evidence="2 3">
    <name type="scientific">Duganella lactea</name>
    <dbReference type="NCBI Taxonomy" id="2692173"/>
    <lineage>
        <taxon>Bacteria</taxon>
        <taxon>Pseudomonadati</taxon>
        <taxon>Pseudomonadota</taxon>
        <taxon>Betaproteobacteria</taxon>
        <taxon>Burkholderiales</taxon>
        <taxon>Oxalobacteraceae</taxon>
        <taxon>Telluria group</taxon>
        <taxon>Duganella</taxon>
    </lineage>
</organism>
<proteinExistence type="predicted"/>
<dbReference type="EMBL" id="WWCP01000003">
    <property type="protein sequence ID" value="MYM81406.1"/>
    <property type="molecule type" value="Genomic_DNA"/>
</dbReference>
<dbReference type="InterPro" id="IPR010279">
    <property type="entry name" value="YqjD/ElaB"/>
</dbReference>
<evidence type="ECO:0000313" key="3">
    <source>
        <dbReference type="Proteomes" id="UP000474565"/>
    </source>
</evidence>
<name>A0A6L8MI18_9BURK</name>
<dbReference type="Proteomes" id="UP000474565">
    <property type="component" value="Unassembled WGS sequence"/>
</dbReference>
<sequence length="111" mass="12034">MSHTDIADTQAAIANTRDKLVNGLRSSINDAEQWLEDSADEVSVTASDARARFDDTLRTAISDLRKLEDSILAHSREAADSVDTFVHDNPWKAITIGATAGLLLGVLISRK</sequence>
<comment type="caution">
    <text evidence="2">The sequence shown here is derived from an EMBL/GenBank/DDBJ whole genome shotgun (WGS) entry which is preliminary data.</text>
</comment>
<dbReference type="AlphaFoldDB" id="A0A6L8MI18"/>
<dbReference type="PANTHER" id="PTHR35893">
    <property type="entry name" value="INNER MEMBRANE PROTEIN-RELATED"/>
    <property type="match status" value="1"/>
</dbReference>
<reference evidence="2 3" key="1">
    <citation type="submission" date="2019-12" db="EMBL/GenBank/DDBJ databases">
        <title>Novel species isolated from a subtropical stream in China.</title>
        <authorList>
            <person name="Lu H."/>
        </authorList>
    </citation>
    <scope>NUCLEOTIDE SEQUENCE [LARGE SCALE GENOMIC DNA]</scope>
    <source>
        <strain evidence="2 3">FT50W</strain>
    </source>
</reference>